<evidence type="ECO:0000313" key="2">
    <source>
        <dbReference type="EMBL" id="KHJ54153.1"/>
    </source>
</evidence>
<protein>
    <recommendedName>
        <fullName evidence="1">Gamma-glutamylcyclotransferase AIG2-like domain-containing protein</fullName>
    </recommendedName>
</protein>
<accession>A0A0B1Q084</accession>
<dbReference type="Proteomes" id="UP000030826">
    <property type="component" value="Unassembled WGS sequence"/>
</dbReference>
<dbReference type="InterPro" id="IPR009288">
    <property type="entry name" value="AIG2-like_dom"/>
</dbReference>
<dbReference type="RefSeq" id="WP_039193285.1">
    <property type="nucleotide sequence ID" value="NZ_JRFJ01000003.1"/>
</dbReference>
<sequence length="211" mass="23501">MSLIHDDHPDLAALIGEGRVVAYFGYGSLVNRRTLRTRFLGIRRAEAAGWRRFWLPRPQPVPALLSVRPTEDFVIQGVIVYDLADHLPLVDEREAGYMRRVVTADRIAVENPVAGDVPLFIYEASADEETASEAGAFILQSYLDAVMQGFHTLYGRAGLERFVEETEGFRTAVLQDRHAPRYPRPVELEEGEAALFDALVSARGATHLPLG</sequence>
<dbReference type="CDD" id="cd06661">
    <property type="entry name" value="GGCT_like"/>
    <property type="match status" value="1"/>
</dbReference>
<proteinExistence type="predicted"/>
<dbReference type="Pfam" id="PF06094">
    <property type="entry name" value="GGACT"/>
    <property type="match status" value="1"/>
</dbReference>
<dbReference type="STRING" id="370622.LA66_11805"/>
<dbReference type="OrthoDB" id="5567366at2"/>
<dbReference type="InterPro" id="IPR036568">
    <property type="entry name" value="GGCT-like_sf"/>
</dbReference>
<gene>
    <name evidence="2" type="ORF">LA66_11805</name>
</gene>
<feature type="domain" description="Gamma-glutamylcyclotransferase AIG2-like" evidence="1">
    <location>
        <begin position="23"/>
        <end position="124"/>
    </location>
</feature>
<name>A0A0B1Q084_9HYPH</name>
<dbReference type="SUPFAM" id="SSF110857">
    <property type="entry name" value="Gamma-glutamyl cyclotransferase-like"/>
    <property type="match status" value="1"/>
</dbReference>
<dbReference type="EMBL" id="JRFJ01000003">
    <property type="protein sequence ID" value="KHJ54153.1"/>
    <property type="molecule type" value="Genomic_DNA"/>
</dbReference>
<evidence type="ECO:0000259" key="1">
    <source>
        <dbReference type="Pfam" id="PF06094"/>
    </source>
</evidence>
<organism evidence="2 3">
    <name type="scientific">Aureimonas altamirensis</name>
    <dbReference type="NCBI Taxonomy" id="370622"/>
    <lineage>
        <taxon>Bacteria</taxon>
        <taxon>Pseudomonadati</taxon>
        <taxon>Pseudomonadota</taxon>
        <taxon>Alphaproteobacteria</taxon>
        <taxon>Hyphomicrobiales</taxon>
        <taxon>Aurantimonadaceae</taxon>
        <taxon>Aureimonas</taxon>
    </lineage>
</organism>
<evidence type="ECO:0000313" key="3">
    <source>
        <dbReference type="Proteomes" id="UP000030826"/>
    </source>
</evidence>
<comment type="caution">
    <text evidence="2">The sequence shown here is derived from an EMBL/GenBank/DDBJ whole genome shotgun (WGS) entry which is preliminary data.</text>
</comment>
<reference evidence="2 3" key="1">
    <citation type="submission" date="2014-09" db="EMBL/GenBank/DDBJ databases">
        <title>Isolation and characterization of Aurantimonas altamirensis ON-56566 from clinical sample following a dog bite.</title>
        <authorList>
            <person name="Eshaghi A."/>
            <person name="Li A."/>
            <person name="Shahinas D."/>
            <person name="Bahn P."/>
            <person name="Kus J.V."/>
            <person name="Patel S.N."/>
        </authorList>
    </citation>
    <scope>NUCLEOTIDE SEQUENCE [LARGE SCALE GENOMIC DNA]</scope>
    <source>
        <strain evidence="2 3">ON-56566</strain>
    </source>
</reference>
<dbReference type="AlphaFoldDB" id="A0A0B1Q084"/>
<dbReference type="InterPro" id="IPR013024">
    <property type="entry name" value="GGCT-like"/>
</dbReference>